<dbReference type="EMBL" id="JAMDGY010000018">
    <property type="protein sequence ID" value="MDD0990288.1"/>
    <property type="molecule type" value="Genomic_DNA"/>
</dbReference>
<dbReference type="SMART" id="SM00421">
    <property type="entry name" value="HTH_LUXR"/>
    <property type="match status" value="1"/>
</dbReference>
<dbReference type="Pfam" id="PF00072">
    <property type="entry name" value="Response_reg"/>
    <property type="match status" value="1"/>
</dbReference>
<dbReference type="InterPro" id="IPR000792">
    <property type="entry name" value="Tscrpt_reg_LuxR_C"/>
</dbReference>
<evidence type="ECO:0000259" key="4">
    <source>
        <dbReference type="PROSITE" id="PS50043"/>
    </source>
</evidence>
<accession>A0ABT5NQ44</accession>
<dbReference type="PROSITE" id="PS50043">
    <property type="entry name" value="HTH_LUXR_2"/>
    <property type="match status" value="1"/>
</dbReference>
<reference evidence="6 7" key="1">
    <citation type="submission" date="2022-05" db="EMBL/GenBank/DDBJ databases">
        <title>Novel Pseudomonas spp. Isolated from a Rainbow Trout Aquaculture Facility.</title>
        <authorList>
            <person name="Testerman T."/>
            <person name="Graf J."/>
        </authorList>
    </citation>
    <scope>NUCLEOTIDE SEQUENCE [LARGE SCALE GENOMIC DNA]</scope>
    <source>
        <strain evidence="6 7">ID681</strain>
    </source>
</reference>
<dbReference type="RefSeq" id="WP_273925254.1">
    <property type="nucleotide sequence ID" value="NZ_JAMDGY010000018.1"/>
</dbReference>
<dbReference type="PROSITE" id="PS00622">
    <property type="entry name" value="HTH_LUXR_1"/>
    <property type="match status" value="1"/>
</dbReference>
<evidence type="ECO:0000259" key="5">
    <source>
        <dbReference type="PROSITE" id="PS50110"/>
    </source>
</evidence>
<evidence type="ECO:0000313" key="6">
    <source>
        <dbReference type="EMBL" id="MDD0990288.1"/>
    </source>
</evidence>
<keyword evidence="2" id="KW-0238">DNA-binding</keyword>
<comment type="caution">
    <text evidence="6">The sequence shown here is derived from an EMBL/GenBank/DDBJ whole genome shotgun (WGS) entry which is preliminary data.</text>
</comment>
<evidence type="ECO:0000256" key="2">
    <source>
        <dbReference type="ARBA" id="ARBA00023125"/>
    </source>
</evidence>
<dbReference type="PRINTS" id="PR00038">
    <property type="entry name" value="HTHLUXR"/>
</dbReference>
<evidence type="ECO:0000313" key="7">
    <source>
        <dbReference type="Proteomes" id="UP001148203"/>
    </source>
</evidence>
<dbReference type="SUPFAM" id="SSF46894">
    <property type="entry name" value="C-terminal effector domain of the bipartite response regulators"/>
    <property type="match status" value="1"/>
</dbReference>
<proteinExistence type="predicted"/>
<dbReference type="CDD" id="cd17535">
    <property type="entry name" value="REC_NarL-like"/>
    <property type="match status" value="1"/>
</dbReference>
<evidence type="ECO:0000256" key="1">
    <source>
        <dbReference type="ARBA" id="ARBA00022553"/>
    </source>
</evidence>
<name>A0ABT5NQ44_9PSED</name>
<dbReference type="InterPro" id="IPR036388">
    <property type="entry name" value="WH-like_DNA-bd_sf"/>
</dbReference>
<feature type="domain" description="Response regulatory" evidence="5">
    <location>
        <begin position="1"/>
        <end position="118"/>
    </location>
</feature>
<dbReference type="Gene3D" id="3.40.50.2300">
    <property type="match status" value="1"/>
</dbReference>
<feature type="domain" description="HTH luxR-type" evidence="4">
    <location>
        <begin position="139"/>
        <end position="204"/>
    </location>
</feature>
<dbReference type="InterPro" id="IPR039420">
    <property type="entry name" value="WalR-like"/>
</dbReference>
<dbReference type="Pfam" id="PF00196">
    <property type="entry name" value="GerE"/>
    <property type="match status" value="1"/>
</dbReference>
<feature type="modified residue" description="4-aspartylphosphate" evidence="3">
    <location>
        <position position="50"/>
    </location>
</feature>
<dbReference type="InterPro" id="IPR001789">
    <property type="entry name" value="Sig_transdc_resp-reg_receiver"/>
</dbReference>
<dbReference type="CDD" id="cd06170">
    <property type="entry name" value="LuxR_C_like"/>
    <property type="match status" value="1"/>
</dbReference>
<dbReference type="Proteomes" id="UP001148203">
    <property type="component" value="Unassembled WGS sequence"/>
</dbReference>
<dbReference type="PROSITE" id="PS50110">
    <property type="entry name" value="RESPONSE_REGULATORY"/>
    <property type="match status" value="1"/>
</dbReference>
<dbReference type="PANTHER" id="PTHR43214:SF17">
    <property type="entry name" value="TRANSCRIPTIONAL REGULATORY PROTEIN RCSB"/>
    <property type="match status" value="1"/>
</dbReference>
<gene>
    <name evidence="6" type="ORF">M5G11_07010</name>
</gene>
<dbReference type="InterPro" id="IPR016032">
    <property type="entry name" value="Sig_transdc_resp-reg_C-effctor"/>
</dbReference>
<dbReference type="PANTHER" id="PTHR43214">
    <property type="entry name" value="TWO-COMPONENT RESPONSE REGULATOR"/>
    <property type="match status" value="1"/>
</dbReference>
<dbReference type="Gene3D" id="1.10.10.10">
    <property type="entry name" value="Winged helix-like DNA-binding domain superfamily/Winged helix DNA-binding domain"/>
    <property type="match status" value="1"/>
</dbReference>
<dbReference type="InterPro" id="IPR058245">
    <property type="entry name" value="NreC/VraR/RcsB-like_REC"/>
</dbReference>
<dbReference type="SUPFAM" id="SSF52172">
    <property type="entry name" value="CheY-like"/>
    <property type="match status" value="1"/>
</dbReference>
<organism evidence="6 7">
    <name type="scientific">Pseudomonas fontis</name>
    <dbReference type="NCBI Taxonomy" id="2942633"/>
    <lineage>
        <taxon>Bacteria</taxon>
        <taxon>Pseudomonadati</taxon>
        <taxon>Pseudomonadota</taxon>
        <taxon>Gammaproteobacteria</taxon>
        <taxon>Pseudomonadales</taxon>
        <taxon>Pseudomonadaceae</taxon>
        <taxon>Pseudomonas</taxon>
    </lineage>
</organism>
<dbReference type="InterPro" id="IPR011006">
    <property type="entry name" value="CheY-like_superfamily"/>
</dbReference>
<evidence type="ECO:0000256" key="3">
    <source>
        <dbReference type="PROSITE-ProRule" id="PRU00169"/>
    </source>
</evidence>
<keyword evidence="7" id="KW-1185">Reference proteome</keyword>
<keyword evidence="1 3" id="KW-0597">Phosphoprotein</keyword>
<sequence>MLADAYPIIMTGARAVIERCNQFQVVAQATSPQSLFELLANQACDVLVTDLISQADYPHNGVRMVERLLRHYPDLRIVLMTENSNPVMLASLKKKGVHALLSKYADAVELHQAITTVSKGRRYISTPMRLQLQEVETASLNGSASLSPKETEVLTLLDAGLSVSTIAKMLLRTKQTISTQKASAMRKLGVDNDADLYYCLRATKLSLQHGFASAFQMAN</sequence>
<protein>
    <submittedName>
        <fullName evidence="6">Response regulator</fullName>
    </submittedName>
</protein>